<name>A0A382JH79_9ZZZZ</name>
<dbReference type="InterPro" id="IPR049712">
    <property type="entry name" value="Poly_export"/>
</dbReference>
<evidence type="ECO:0000259" key="1">
    <source>
        <dbReference type="Pfam" id="PF10531"/>
    </source>
</evidence>
<dbReference type="PANTHER" id="PTHR33619:SF3">
    <property type="entry name" value="POLYSACCHARIDE EXPORT PROTEIN GFCE-RELATED"/>
    <property type="match status" value="1"/>
</dbReference>
<protein>
    <recommendedName>
        <fullName evidence="1">Soluble ligand binding domain-containing protein</fullName>
    </recommendedName>
</protein>
<reference evidence="2" key="1">
    <citation type="submission" date="2018-05" db="EMBL/GenBank/DDBJ databases">
        <authorList>
            <person name="Lanie J.A."/>
            <person name="Ng W.-L."/>
            <person name="Kazmierczak K.M."/>
            <person name="Andrzejewski T.M."/>
            <person name="Davidsen T.M."/>
            <person name="Wayne K.J."/>
            <person name="Tettelin H."/>
            <person name="Glass J.I."/>
            <person name="Rusch D."/>
            <person name="Podicherti R."/>
            <person name="Tsui H.-C.T."/>
            <person name="Winkler M.E."/>
        </authorList>
    </citation>
    <scope>NUCLEOTIDE SEQUENCE</scope>
</reference>
<feature type="non-terminal residue" evidence="2">
    <location>
        <position position="1"/>
    </location>
</feature>
<organism evidence="2">
    <name type="scientific">marine metagenome</name>
    <dbReference type="NCBI Taxonomy" id="408172"/>
    <lineage>
        <taxon>unclassified sequences</taxon>
        <taxon>metagenomes</taxon>
        <taxon>ecological metagenomes</taxon>
    </lineage>
</organism>
<dbReference type="PANTHER" id="PTHR33619">
    <property type="entry name" value="POLYSACCHARIDE EXPORT PROTEIN GFCE-RELATED"/>
    <property type="match status" value="1"/>
</dbReference>
<dbReference type="Gene3D" id="3.10.560.10">
    <property type="entry name" value="Outer membrane lipoprotein wza domain like"/>
    <property type="match status" value="3"/>
</dbReference>
<gene>
    <name evidence="2" type="ORF">METZ01_LOCUS263367</name>
</gene>
<proteinExistence type="predicted"/>
<dbReference type="GO" id="GO:0015159">
    <property type="term" value="F:polysaccharide transmembrane transporter activity"/>
    <property type="evidence" value="ECO:0007669"/>
    <property type="project" value="InterPro"/>
</dbReference>
<dbReference type="EMBL" id="UINC01073830">
    <property type="protein sequence ID" value="SVC10513.1"/>
    <property type="molecule type" value="Genomic_DNA"/>
</dbReference>
<dbReference type="AlphaFoldDB" id="A0A382JH79"/>
<feature type="domain" description="Soluble ligand binding" evidence="1">
    <location>
        <begin position="2"/>
        <end position="35"/>
    </location>
</feature>
<evidence type="ECO:0000313" key="2">
    <source>
        <dbReference type="EMBL" id="SVC10513.1"/>
    </source>
</evidence>
<sequence length="266" mass="29391">KDGLTISDLVIMSGGLTAYANPKDIRIFRNISIDGNKEITKEINLELDDNLIPNKNILLVADDIVTVNSSPFRRNNQFYSINGEVALPGLYSIKNQNYSVYEAIRDNIEFLESASTDGISILRDSIQIPVYGNKLLSQGSSSKFNFELVSGDVINVPAKNKTALISGAVQQEGIINIDRPISAKSAIDYVGGFTQKSFKRGVYVEYQNGLRKVTKSFLFFNFYPRVYPGSIIVVPEKEENKTKTTVGEIVGYTTSLVSIIALLKSL</sequence>
<accession>A0A382JH79</accession>
<dbReference type="InterPro" id="IPR019554">
    <property type="entry name" value="Soluble_ligand-bd"/>
</dbReference>
<dbReference type="Pfam" id="PF10531">
    <property type="entry name" value="SLBB"/>
    <property type="match status" value="1"/>
</dbReference>